<name>A0A6L5G1X9_9ACTN</name>
<protein>
    <submittedName>
        <fullName evidence="1">Uncharacterized protein</fullName>
    </submittedName>
</protein>
<organism evidence="1 2">
    <name type="scientific">Glycomyces albidus</name>
    <dbReference type="NCBI Taxonomy" id="2656774"/>
    <lineage>
        <taxon>Bacteria</taxon>
        <taxon>Bacillati</taxon>
        <taxon>Actinomycetota</taxon>
        <taxon>Actinomycetes</taxon>
        <taxon>Glycomycetales</taxon>
        <taxon>Glycomycetaceae</taxon>
        <taxon>Glycomyces</taxon>
    </lineage>
</organism>
<dbReference type="EMBL" id="WIAO01000001">
    <property type="protein sequence ID" value="MQM24154.1"/>
    <property type="molecule type" value="Genomic_DNA"/>
</dbReference>
<proteinExistence type="predicted"/>
<evidence type="ECO:0000313" key="2">
    <source>
        <dbReference type="Proteomes" id="UP000477750"/>
    </source>
</evidence>
<comment type="caution">
    <text evidence="1">The sequence shown here is derived from an EMBL/GenBank/DDBJ whole genome shotgun (WGS) entry which is preliminary data.</text>
</comment>
<evidence type="ECO:0000313" key="1">
    <source>
        <dbReference type="EMBL" id="MQM24154.1"/>
    </source>
</evidence>
<keyword evidence="2" id="KW-1185">Reference proteome</keyword>
<reference evidence="1 2" key="1">
    <citation type="submission" date="2019-10" db="EMBL/GenBank/DDBJ databases">
        <title>Glycomyces albidus sp. nov., a novel actinomycete isolated from rhizosphere soil of wheat (Triticum aestivum L.).</title>
        <authorList>
            <person name="Qian L."/>
        </authorList>
    </citation>
    <scope>NUCLEOTIDE SEQUENCE [LARGE SCALE GENOMIC DNA]</scope>
    <source>
        <strain evidence="1 2">NEAU-7082</strain>
    </source>
</reference>
<dbReference type="RefSeq" id="WP_153023341.1">
    <property type="nucleotide sequence ID" value="NZ_WIAO01000001.1"/>
</dbReference>
<accession>A0A6L5G1X9</accession>
<gene>
    <name evidence="1" type="ORF">GFD30_00965</name>
</gene>
<dbReference type="AlphaFoldDB" id="A0A6L5G1X9"/>
<sequence length="145" mass="16279">MEFEQPSACRLHGAGIAPQELVGRRLVSVTASWFRHECVQPAEPVEVWLTDERHESIRITTGSDWCLIVEASEPHRGYDMSEAGRVEVRESSCETPFGDHIGEPVLSAREDCEPFTGRMALDLTFPTGRVRCESWAGDLRLRHAS</sequence>
<dbReference type="Proteomes" id="UP000477750">
    <property type="component" value="Unassembled WGS sequence"/>
</dbReference>